<dbReference type="AlphaFoldDB" id="A0AA48KYY8"/>
<dbReference type="RefSeq" id="XP_060455165.1">
    <property type="nucleotide sequence ID" value="XM_060598364.1"/>
</dbReference>
<protein>
    <recommendedName>
        <fullName evidence="2">Trs120/TRAPPC9 first Ig-like domain-containing protein</fullName>
    </recommendedName>
</protein>
<dbReference type="InterPro" id="IPR058565">
    <property type="entry name" value="Ig_TRAPPC9_Trs120_1st"/>
</dbReference>
<dbReference type="Proteomes" id="UP001233271">
    <property type="component" value="Chromosome 2"/>
</dbReference>
<dbReference type="KEGG" id="ccac:CcaHIS019_0212610"/>
<accession>A0AA48KYY8</accession>
<evidence type="ECO:0000259" key="2">
    <source>
        <dbReference type="Pfam" id="PF26254"/>
    </source>
</evidence>
<dbReference type="Pfam" id="PF26254">
    <property type="entry name" value="Ig_TRAPPC9-Trs120_1st"/>
    <property type="match status" value="1"/>
</dbReference>
<dbReference type="GeneID" id="85493770"/>
<evidence type="ECO:0000313" key="4">
    <source>
        <dbReference type="Proteomes" id="UP001233271"/>
    </source>
</evidence>
<keyword evidence="4" id="KW-1185">Reference proteome</keyword>
<dbReference type="Pfam" id="PF12739">
    <property type="entry name" value="TRAPPC-Trs85"/>
    <property type="match status" value="1"/>
</dbReference>
<dbReference type="EMBL" id="AP028213">
    <property type="protein sequence ID" value="BEI89899.1"/>
    <property type="molecule type" value="Genomic_DNA"/>
</dbReference>
<name>A0AA48KYY8_9TREE</name>
<organism evidence="3 4">
    <name type="scientific">Cutaneotrichosporon cavernicola</name>
    <dbReference type="NCBI Taxonomy" id="279322"/>
    <lineage>
        <taxon>Eukaryota</taxon>
        <taxon>Fungi</taxon>
        <taxon>Dikarya</taxon>
        <taxon>Basidiomycota</taxon>
        <taxon>Agaricomycotina</taxon>
        <taxon>Tremellomycetes</taxon>
        <taxon>Trichosporonales</taxon>
        <taxon>Trichosporonaceae</taxon>
        <taxon>Cutaneotrichosporon</taxon>
    </lineage>
</organism>
<dbReference type="PANTHER" id="PTHR12975:SF6">
    <property type="entry name" value="TRAFFICKING PROTEIN PARTICLE COMPLEX SUBUNIT 8"/>
    <property type="match status" value="1"/>
</dbReference>
<dbReference type="GO" id="GO:1990072">
    <property type="term" value="C:TRAPPIII protein complex"/>
    <property type="evidence" value="ECO:0007669"/>
    <property type="project" value="TreeGrafter"/>
</dbReference>
<dbReference type="PANTHER" id="PTHR12975">
    <property type="entry name" value="TRANSPORT PROTEIN TRAPP"/>
    <property type="match status" value="1"/>
</dbReference>
<reference evidence="3" key="1">
    <citation type="journal article" date="2023" name="BMC Genomics">
        <title>Chromosome-level genome assemblies of Cutaneotrichosporon spp. (Trichosporonales, Basidiomycota) reveal imbalanced evolution between nucleotide sequences and chromosome synteny.</title>
        <authorList>
            <person name="Kobayashi Y."/>
            <person name="Kayamori A."/>
            <person name="Aoki K."/>
            <person name="Shiwa Y."/>
            <person name="Matsutani M."/>
            <person name="Fujita N."/>
            <person name="Sugita T."/>
            <person name="Iwasaki W."/>
            <person name="Tanaka N."/>
            <person name="Takashima M."/>
        </authorList>
    </citation>
    <scope>NUCLEOTIDE SEQUENCE</scope>
    <source>
        <strain evidence="3">HIS019</strain>
    </source>
</reference>
<proteinExistence type="predicted"/>
<gene>
    <name evidence="3" type="ORF">CcaverHIS019_0212610</name>
</gene>
<feature type="region of interest" description="Disordered" evidence="1">
    <location>
        <begin position="1240"/>
        <end position="1259"/>
    </location>
</feature>
<sequence length="1274" mass="137218">MPSPPLSIVQSLSPRVAVLASDDVTDSCAANGCSGLDELLRPWEGGTERVQIMSSTLTPTVHPTFPLRFVSYSSVYGAPGNASPAPEIVVDLISSCVGKHQPDEEQHYSVTRALLLNSRPLAPHETFNHPVGVLFAISTSTPDAMATLTRMYGQAVGTGAQAAPWMDGVQVLKFFVVVHDVSKKGPDLEQAQELLGQVKKSYGPHSTLLVINSREQTGITPPLESPDLTAHAGVAPLDLAAAEDPCALSQLYASTMSSLTLSPMAAAAHEAGVDGGKTRRRYAAKLSVDDVQALIALVRELVVQSLVPWMEARVREWNEAYQTNRRGLTGRLFGAGRKLFSSRPASPTPSNTHHGYNAVKGYYAASSVEALARRLADFAFMLRDYRHASGVYDSLRKDYAQDRAWRYAAAATEMYGLALLLGQNFFMPNTPPSTRVSLTTMQHTEVSSWLEQAVATYQSRGGTTQVQLDALRITVLYYEAWKAINEWRGVGAALVRAAGEADEVPCAVIIEEAAATDVRGAKRRGGKRRQAFHLVMAARRYEKAGLKQYSRRCLEEAASLLRDAHWGAVRDRVEHSLGRQAYTLGESDVAVVHFLKLLARDDLATPGTQGMVLEDLAQAYEQLALNPEQLAAAADKLRLPTPVFDVKKTSIVLAAEGSGAGRKAAWATLDARVLAHWDRKGKKPASVLPDARRIVAAVGEELTVELVATNPLNTPIVLADLTLDLEGDGVSSTRDEVALDPHESRQISLTVTPRAAGTLSVKSARFTFHRFLPTTQSLERRGRRLHATKAQRVTPTYAPDTTLTVHVEGSTPRVAAHIIGVPDAVLAGEVVDAELRLRNSGAQPVEDVQLLTSHYGVISLFDSVPSPVPNAIAPNRPFSVHAGIIQPGQDVAIPIRFSYPTPGRLELLALATFSTADGTAGAAKIAHTADIRPVVSISSEVRPARNGWFVSLDVANHADVPLQIEPPVPVSEYFSSTVLGGGATLHPNQRVRCVLSVKPGNFSGDLAQSALVTNLGKLLRGEDLSPVSPTTVSVKVPPGFLASRRAHRLSFAGEHLPALPTDMVPKLLPLFDPLDLDVAFPWTAGDRHGVACAHAIRPTPAFSLVEGLREDVGPAKRTMYEETGRLRRALADSVLEGVYADEGDPVSVRATVAGAVRGRLSCAFDDGLVLPITLTIENRSPALPARWTLRLPPPRYPSSVLYTGALEHRGTLPPGGSMNVETGVWVTEPGLLQLGGWEVERETGEPESSEDERWTPRASWAGVEHGPLIEVVRA</sequence>
<evidence type="ECO:0000256" key="1">
    <source>
        <dbReference type="SAM" id="MobiDB-lite"/>
    </source>
</evidence>
<dbReference type="InterPro" id="IPR024420">
    <property type="entry name" value="TRAPP_III_complex_Trs85"/>
</dbReference>
<feature type="domain" description="Trs120/TRAPPC9 first Ig-like" evidence="2">
    <location>
        <begin position="694"/>
        <end position="765"/>
    </location>
</feature>
<evidence type="ECO:0000313" key="3">
    <source>
        <dbReference type="EMBL" id="BEI89899.1"/>
    </source>
</evidence>